<dbReference type="EMBL" id="JAMBEP010000004">
    <property type="protein sequence ID" value="MCL1635841.1"/>
    <property type="molecule type" value="Genomic_DNA"/>
</dbReference>
<feature type="compositionally biased region" description="Basic and acidic residues" evidence="1">
    <location>
        <begin position="451"/>
        <end position="473"/>
    </location>
</feature>
<reference evidence="3 4" key="1">
    <citation type="submission" date="2022-05" db="EMBL/GenBank/DDBJ databases">
        <title>Luteimonas sp. SX5, whole genome shotgun sequencing project.</title>
        <authorList>
            <person name="Zhao G."/>
            <person name="Shen L."/>
        </authorList>
    </citation>
    <scope>NUCLEOTIDE SEQUENCE [LARGE SCALE GENOMIC DNA]</scope>
    <source>
        <strain evidence="3 4">SX5</strain>
    </source>
</reference>
<keyword evidence="2" id="KW-0732">Signal</keyword>
<dbReference type="InterPro" id="IPR012334">
    <property type="entry name" value="Pectin_lyas_fold"/>
</dbReference>
<proteinExistence type="predicted"/>
<dbReference type="CDD" id="cd14251">
    <property type="entry name" value="PL-6"/>
    <property type="match status" value="1"/>
</dbReference>
<evidence type="ECO:0000313" key="3">
    <source>
        <dbReference type="EMBL" id="MCL1635841.1"/>
    </source>
</evidence>
<dbReference type="InterPro" id="IPR006626">
    <property type="entry name" value="PbH1"/>
</dbReference>
<name>A0ABT0MLT8_9GAMM</name>
<dbReference type="RefSeq" id="WP_249475755.1">
    <property type="nucleotide sequence ID" value="NZ_JAMBEP010000004.1"/>
</dbReference>
<protein>
    <submittedName>
        <fullName evidence="3">Right-handed parallel beta-helix repeat-containing protein</fullName>
    </submittedName>
</protein>
<evidence type="ECO:0000256" key="2">
    <source>
        <dbReference type="SAM" id="SignalP"/>
    </source>
</evidence>
<evidence type="ECO:0000256" key="1">
    <source>
        <dbReference type="SAM" id="MobiDB-lite"/>
    </source>
</evidence>
<dbReference type="SMART" id="SM00710">
    <property type="entry name" value="PbH1"/>
    <property type="match status" value="6"/>
</dbReference>
<dbReference type="InterPro" id="IPR039513">
    <property type="entry name" value="PL-6"/>
</dbReference>
<dbReference type="Proteomes" id="UP001431217">
    <property type="component" value="Unassembled WGS sequence"/>
</dbReference>
<evidence type="ECO:0000313" key="4">
    <source>
        <dbReference type="Proteomes" id="UP001431217"/>
    </source>
</evidence>
<sequence length="762" mass="81429">MPALKAIFCAAAWLLAIAAQAHAGERLVRDQAAYAEALRELKPGDSIVLADGEWRDFQVLFTGNGAAGKPITLTAQTPGKVVLTGRSNLRMAGEYLVVSNLVFRDGWSPTGEVFAFRRSPEQRANHSRATGIVIDRFNNPDRRQSDHWVSLYGYGNRFDHGHLIGKDNAGTTLVVVRDPQQGLENRHRIDHNWFGPRPNLGSNGGETIRIGTSHDSLSDSRTVVEDNWFEGCDGEVEIVSNKSGGNVYRRNVFYRSQGALVLRHGDGNRVEDNVFLGGGKPHTGGVRVINRRQTVRNNHFEGLRGDGFASALSVMYGVPNSPINRYTQVDGAVIEGNTFVDVDSILLGAGKDEERSLAPANSRFEKNLIVGKEDPLRVLGDMSGVAVGGNRHCARSTHNPSPTGRGVGVRIRRRDDVTDCVPIEASRFAMQSEAASASPHPHPALRATFSRGEKPAAADVGARDSKPIPREDVGVPWYPKEAATAGFDTGAVRQAAPGEDTLSQAVASASAGDRIVLAPGRYRVNEVLPVAHALTVAGPARGVATIAFSRSVLFEIARGGSLKLDRLTVTGEDAPDQAGNAVIRTRPGSGAANYALLLEDVKIDGLTVNRAFDVIALGKDTLADAVTLRGVEVDGITGSVLAAASETDDRGTYNAERVTIEDSRFSRIGGPAVDLYRGGTDESTFGPELRIARSQFDRVGGADAPSLRLHGVQRAELVGNEFKRSGAVRFVRTVGEPMLLAGGNRFTDTPGIASDVPVGAAQ</sequence>
<feature type="signal peptide" evidence="2">
    <location>
        <begin position="1"/>
        <end position="23"/>
    </location>
</feature>
<gene>
    <name evidence="3" type="ORF">M2650_14520</name>
</gene>
<comment type="caution">
    <text evidence="3">The sequence shown here is derived from an EMBL/GenBank/DDBJ whole genome shotgun (WGS) entry which is preliminary data.</text>
</comment>
<dbReference type="InterPro" id="IPR011050">
    <property type="entry name" value="Pectin_lyase_fold/virulence"/>
</dbReference>
<dbReference type="Pfam" id="PF14592">
    <property type="entry name" value="Chondroitinas_B"/>
    <property type="match status" value="1"/>
</dbReference>
<keyword evidence="4" id="KW-1185">Reference proteome</keyword>
<organism evidence="3 4">
    <name type="scientific">Luteimonas galliterrae</name>
    <dbReference type="NCBI Taxonomy" id="2940486"/>
    <lineage>
        <taxon>Bacteria</taxon>
        <taxon>Pseudomonadati</taxon>
        <taxon>Pseudomonadota</taxon>
        <taxon>Gammaproteobacteria</taxon>
        <taxon>Lysobacterales</taxon>
        <taxon>Lysobacteraceae</taxon>
        <taxon>Luteimonas</taxon>
    </lineage>
</organism>
<accession>A0ABT0MLT8</accession>
<dbReference type="SUPFAM" id="SSF51126">
    <property type="entry name" value="Pectin lyase-like"/>
    <property type="match status" value="2"/>
</dbReference>
<feature type="region of interest" description="Disordered" evidence="1">
    <location>
        <begin position="451"/>
        <end position="474"/>
    </location>
</feature>
<dbReference type="Gene3D" id="2.160.20.10">
    <property type="entry name" value="Single-stranded right-handed beta-helix, Pectin lyase-like"/>
    <property type="match status" value="2"/>
</dbReference>
<feature type="chain" id="PRO_5046939329" evidence="2">
    <location>
        <begin position="24"/>
        <end position="762"/>
    </location>
</feature>